<dbReference type="Proteomes" id="UP000193144">
    <property type="component" value="Unassembled WGS sequence"/>
</dbReference>
<dbReference type="Pfam" id="PF06985">
    <property type="entry name" value="HET"/>
    <property type="match status" value="1"/>
</dbReference>
<dbReference type="EMBL" id="MCFA01000053">
    <property type="protein sequence ID" value="ORY12215.1"/>
    <property type="molecule type" value="Genomic_DNA"/>
</dbReference>
<sequence>MDDDFRHSLRRATRQQDVVWPLRLLHIPSMSSMERKDYLAMGPPQYAILTYTWGRFRAPAGCPALTVAGTTWKIPPVQEEVISVDAFERVIQHIGSQHEWLWLDIACIDQENESVKMREVARQVNIFHGASEAFAWLHSLDADESAKYVSFLERVATYDALGEEHVWTCASEALRVEQSLGYYQTHLDAIEEALRLLFTDPWFTSLWALQESNLRPNAVLLSTNGEPILYPQEKGAEKKPCRVSLLNSWCEAIWRDLNHYISRKILTPEDHDKAAQIMALIESVGFNFPSSVNPNVQCSAARFRETSSLLDRIYGITSIYYSVLPETFQLPSPSQLPDTDEVAKLERLEFIFASALNTASPWLGQCFIHLERHRPGQSWMITQNIHVPIYLQDFDTKGRVRVEGRVVTSAAGHATASGMACPLKALWIYWEKMLENHHAAFQGARRPYRFAVAYDHDLSEIMAIHASGPILEGIDRALQDPESKFRVTLSLLKKYSPENLYVLALGSTREGKVRVDFLKTRLKAVLMNQILHGGCNGRCAPFGTAIGNFWGLFFCAMVRGPGGELEYVRGLICQTQGMT</sequence>
<organism evidence="2 3">
    <name type="scientific">Clohesyomyces aquaticus</name>
    <dbReference type="NCBI Taxonomy" id="1231657"/>
    <lineage>
        <taxon>Eukaryota</taxon>
        <taxon>Fungi</taxon>
        <taxon>Dikarya</taxon>
        <taxon>Ascomycota</taxon>
        <taxon>Pezizomycotina</taxon>
        <taxon>Dothideomycetes</taxon>
        <taxon>Pleosporomycetidae</taxon>
        <taxon>Pleosporales</taxon>
        <taxon>Lindgomycetaceae</taxon>
        <taxon>Clohesyomyces</taxon>
    </lineage>
</organism>
<proteinExistence type="predicted"/>
<accession>A0A1Y1ZQZ7</accession>
<evidence type="ECO:0000259" key="1">
    <source>
        <dbReference type="Pfam" id="PF06985"/>
    </source>
</evidence>
<dbReference type="AlphaFoldDB" id="A0A1Y1ZQZ7"/>
<evidence type="ECO:0000313" key="3">
    <source>
        <dbReference type="Proteomes" id="UP000193144"/>
    </source>
</evidence>
<reference evidence="2 3" key="1">
    <citation type="submission" date="2016-07" db="EMBL/GenBank/DDBJ databases">
        <title>Pervasive Adenine N6-methylation of Active Genes in Fungi.</title>
        <authorList>
            <consortium name="DOE Joint Genome Institute"/>
            <person name="Mondo S.J."/>
            <person name="Dannebaum R.O."/>
            <person name="Kuo R.C."/>
            <person name="Labutti K."/>
            <person name="Haridas S."/>
            <person name="Kuo A."/>
            <person name="Salamov A."/>
            <person name="Ahrendt S.R."/>
            <person name="Lipzen A."/>
            <person name="Sullivan W."/>
            <person name="Andreopoulos W.B."/>
            <person name="Clum A."/>
            <person name="Lindquist E."/>
            <person name="Daum C."/>
            <person name="Ramamoorthy G.K."/>
            <person name="Gryganskyi A."/>
            <person name="Culley D."/>
            <person name="Magnuson J.K."/>
            <person name="James T.Y."/>
            <person name="O'Malley M.A."/>
            <person name="Stajich J.E."/>
            <person name="Spatafora J.W."/>
            <person name="Visel A."/>
            <person name="Grigoriev I.V."/>
        </authorList>
    </citation>
    <scope>NUCLEOTIDE SEQUENCE [LARGE SCALE GENOMIC DNA]</scope>
    <source>
        <strain evidence="2 3">CBS 115471</strain>
    </source>
</reference>
<feature type="domain" description="Heterokaryon incompatibility" evidence="1">
    <location>
        <begin position="46"/>
        <end position="211"/>
    </location>
</feature>
<protein>
    <recommendedName>
        <fullName evidence="1">Heterokaryon incompatibility domain-containing protein</fullName>
    </recommendedName>
</protein>
<evidence type="ECO:0000313" key="2">
    <source>
        <dbReference type="EMBL" id="ORY12215.1"/>
    </source>
</evidence>
<keyword evidence="3" id="KW-1185">Reference proteome</keyword>
<name>A0A1Y1ZQZ7_9PLEO</name>
<dbReference type="InterPro" id="IPR010730">
    <property type="entry name" value="HET"/>
</dbReference>
<dbReference type="OrthoDB" id="2157530at2759"/>
<gene>
    <name evidence="2" type="ORF">BCR34DRAFT_663934</name>
</gene>
<dbReference type="InterPro" id="IPR052895">
    <property type="entry name" value="HetReg/Transcr_Mod"/>
</dbReference>
<dbReference type="PANTHER" id="PTHR24148">
    <property type="entry name" value="ANKYRIN REPEAT DOMAIN-CONTAINING PROTEIN 39 HOMOLOG-RELATED"/>
    <property type="match status" value="1"/>
</dbReference>
<dbReference type="STRING" id="1231657.A0A1Y1ZQZ7"/>
<dbReference type="PANTHER" id="PTHR24148:SF64">
    <property type="entry name" value="HETEROKARYON INCOMPATIBILITY DOMAIN-CONTAINING PROTEIN"/>
    <property type="match status" value="1"/>
</dbReference>
<comment type="caution">
    <text evidence="2">The sequence shown here is derived from an EMBL/GenBank/DDBJ whole genome shotgun (WGS) entry which is preliminary data.</text>
</comment>